<reference evidence="2 3" key="1">
    <citation type="submission" date="2019-06" db="EMBL/GenBank/DDBJ databases">
        <title>A chromosome-scale genome assembly of the striped catfish, Pangasianodon hypophthalmus.</title>
        <authorList>
            <person name="Wen M."/>
            <person name="Zahm M."/>
            <person name="Roques C."/>
            <person name="Cabau C."/>
            <person name="Klopp C."/>
            <person name="Donnadieu C."/>
            <person name="Jouanno E."/>
            <person name="Avarre J.-C."/>
            <person name="Campet M."/>
            <person name="Ha T.T.T."/>
            <person name="Dugue R."/>
            <person name="Lampietro C."/>
            <person name="Louis A."/>
            <person name="Herpin A."/>
            <person name="Echchiki A."/>
            <person name="Berthelot C."/>
            <person name="Parey E."/>
            <person name="Roest-Crollius H."/>
            <person name="Braasch I."/>
            <person name="Postlethwait J."/>
            <person name="Bobe J."/>
            <person name="Montfort J."/>
            <person name="Bouchez O."/>
            <person name="Begum T."/>
            <person name="Schartl M."/>
            <person name="Guiguen Y."/>
        </authorList>
    </citation>
    <scope>NUCLEOTIDE SEQUENCE [LARGE SCALE GENOMIC DNA]</scope>
    <source>
        <strain evidence="2 3">Indonesia</strain>
        <tissue evidence="2">Blood</tissue>
    </source>
</reference>
<organism evidence="2 3">
    <name type="scientific">Pangasianodon hypophthalmus</name>
    <name type="common">Striped catfish</name>
    <name type="synonym">Helicophagus hypophthalmus</name>
    <dbReference type="NCBI Taxonomy" id="310915"/>
    <lineage>
        <taxon>Eukaryota</taxon>
        <taxon>Metazoa</taxon>
        <taxon>Chordata</taxon>
        <taxon>Craniata</taxon>
        <taxon>Vertebrata</taxon>
        <taxon>Euteleostomi</taxon>
        <taxon>Actinopterygii</taxon>
        <taxon>Neopterygii</taxon>
        <taxon>Teleostei</taxon>
        <taxon>Ostariophysi</taxon>
        <taxon>Siluriformes</taxon>
        <taxon>Pangasiidae</taxon>
        <taxon>Pangasianodon</taxon>
    </lineage>
</organism>
<proteinExistence type="predicted"/>
<protein>
    <submittedName>
        <fullName evidence="2">Uncharacterized protein</fullName>
    </submittedName>
</protein>
<feature type="region of interest" description="Disordered" evidence="1">
    <location>
        <begin position="96"/>
        <end position="130"/>
    </location>
</feature>
<evidence type="ECO:0000313" key="3">
    <source>
        <dbReference type="Proteomes" id="UP000327468"/>
    </source>
</evidence>
<dbReference type="EMBL" id="VFJC01000014">
    <property type="protein sequence ID" value="KAB5553721.1"/>
    <property type="molecule type" value="Genomic_DNA"/>
</dbReference>
<comment type="caution">
    <text evidence="2">The sequence shown here is derived from an EMBL/GenBank/DDBJ whole genome shotgun (WGS) entry which is preliminary data.</text>
</comment>
<accession>A0A5N5MHF0</accession>
<sequence>AFGIHTHILHNYSVLTDLRLPIQCDLPACFWEVGGNWRTQRKPRQTRGGHVKLHTDSNLSSVPNWGHWRCQSFQHGGEELRHPPGQQVAVLHHKAGFPVSMKTTKKKKSKKKSSLPGCQDNADDPRCYVS</sequence>
<dbReference type="AlphaFoldDB" id="A0A5N5MHF0"/>
<dbReference type="Proteomes" id="UP000327468">
    <property type="component" value="Chromosome 13"/>
</dbReference>
<evidence type="ECO:0000256" key="1">
    <source>
        <dbReference type="SAM" id="MobiDB-lite"/>
    </source>
</evidence>
<name>A0A5N5MHF0_PANHP</name>
<feature type="compositionally biased region" description="Basic residues" evidence="1">
    <location>
        <begin position="103"/>
        <end position="113"/>
    </location>
</feature>
<evidence type="ECO:0000313" key="2">
    <source>
        <dbReference type="EMBL" id="KAB5553721.1"/>
    </source>
</evidence>
<feature type="non-terminal residue" evidence="2">
    <location>
        <position position="1"/>
    </location>
</feature>
<gene>
    <name evidence="2" type="ORF">PHYPO_G00041910</name>
</gene>
<keyword evidence="3" id="KW-1185">Reference proteome</keyword>